<comment type="subcellular location">
    <subcellularLocation>
        <location evidence="1">Nucleus</location>
    </subcellularLocation>
</comment>
<dbReference type="Proteomes" id="UP000494206">
    <property type="component" value="Unassembled WGS sequence"/>
</dbReference>
<evidence type="ECO:0000313" key="9">
    <source>
        <dbReference type="Proteomes" id="UP000494206"/>
    </source>
</evidence>
<evidence type="ECO:0000256" key="7">
    <source>
        <dbReference type="SAM" id="MobiDB-lite"/>
    </source>
</evidence>
<dbReference type="GO" id="GO:0035267">
    <property type="term" value="C:NuA4 histone acetyltransferase complex"/>
    <property type="evidence" value="ECO:0007669"/>
    <property type="project" value="TreeGrafter"/>
</dbReference>
<keyword evidence="9" id="KW-1185">Reference proteome</keyword>
<dbReference type="PANTHER" id="PTHR13581:SF5">
    <property type="entry name" value="MRG_MORF4L-BINDING PROTEIN"/>
    <property type="match status" value="1"/>
</dbReference>
<keyword evidence="6" id="KW-0539">Nucleus</keyword>
<evidence type="ECO:0000313" key="8">
    <source>
        <dbReference type="EMBL" id="CAB3405175.1"/>
    </source>
</evidence>
<dbReference type="PANTHER" id="PTHR13581">
    <property type="entry name" value="MRG-BINDING PROTEIN"/>
    <property type="match status" value="1"/>
</dbReference>
<dbReference type="AlphaFoldDB" id="A0A8S1EYA3"/>
<dbReference type="Pfam" id="PF07904">
    <property type="entry name" value="Eaf7"/>
    <property type="match status" value="1"/>
</dbReference>
<dbReference type="OrthoDB" id="5595141at2759"/>
<sequence>MKVCVKKTEEEIRRELFGPIREAATTSFNLGIDPRESWCELSEMRLMQLIIDFKPAGVQKYFNLAAIVERMAFIFDDDPSHCEIYLNERDRVKFRQQQRELCSSLHPENVKRLKFPTNFATRPSPKEIERKVQELYDMKVVEKNEGLPDNFDMPSEFFLPDGEFSELMRKKEERSVSVTSSTTTTTSKRRKLGTPSDD</sequence>
<gene>
    <name evidence="8" type="ORF">CBOVIS_LOCUS7403</name>
</gene>
<dbReference type="EMBL" id="CADEPM010000004">
    <property type="protein sequence ID" value="CAB3405175.1"/>
    <property type="molecule type" value="Genomic_DNA"/>
</dbReference>
<dbReference type="GO" id="GO:0006325">
    <property type="term" value="P:chromatin organization"/>
    <property type="evidence" value="ECO:0007669"/>
    <property type="project" value="UniProtKB-KW"/>
</dbReference>
<dbReference type="GO" id="GO:0006357">
    <property type="term" value="P:regulation of transcription by RNA polymerase II"/>
    <property type="evidence" value="ECO:0007669"/>
    <property type="project" value="TreeGrafter"/>
</dbReference>
<evidence type="ECO:0000256" key="3">
    <source>
        <dbReference type="ARBA" id="ARBA00022853"/>
    </source>
</evidence>
<organism evidence="8 9">
    <name type="scientific">Caenorhabditis bovis</name>
    <dbReference type="NCBI Taxonomy" id="2654633"/>
    <lineage>
        <taxon>Eukaryota</taxon>
        <taxon>Metazoa</taxon>
        <taxon>Ecdysozoa</taxon>
        <taxon>Nematoda</taxon>
        <taxon>Chromadorea</taxon>
        <taxon>Rhabditida</taxon>
        <taxon>Rhabditina</taxon>
        <taxon>Rhabditomorpha</taxon>
        <taxon>Rhabditoidea</taxon>
        <taxon>Rhabditidae</taxon>
        <taxon>Peloderinae</taxon>
        <taxon>Caenorhabditis</taxon>
    </lineage>
</organism>
<accession>A0A8S1EYA3</accession>
<proteinExistence type="inferred from homology"/>
<evidence type="ECO:0000256" key="5">
    <source>
        <dbReference type="ARBA" id="ARBA00023163"/>
    </source>
</evidence>
<evidence type="ECO:0000256" key="1">
    <source>
        <dbReference type="ARBA" id="ARBA00004123"/>
    </source>
</evidence>
<keyword evidence="5" id="KW-0804">Transcription</keyword>
<keyword evidence="4" id="KW-0805">Transcription regulation</keyword>
<evidence type="ECO:0000256" key="4">
    <source>
        <dbReference type="ARBA" id="ARBA00023015"/>
    </source>
</evidence>
<dbReference type="GO" id="GO:0005634">
    <property type="term" value="C:nucleus"/>
    <property type="evidence" value="ECO:0007669"/>
    <property type="project" value="UniProtKB-SubCell"/>
</dbReference>
<feature type="region of interest" description="Disordered" evidence="7">
    <location>
        <begin position="169"/>
        <end position="198"/>
    </location>
</feature>
<evidence type="ECO:0000256" key="2">
    <source>
        <dbReference type="ARBA" id="ARBA00007117"/>
    </source>
</evidence>
<comment type="caution">
    <text evidence="8">The sequence shown here is derived from an EMBL/GenBank/DDBJ whole genome shotgun (WGS) entry which is preliminary data.</text>
</comment>
<reference evidence="8 9" key="1">
    <citation type="submission" date="2020-04" db="EMBL/GenBank/DDBJ databases">
        <authorList>
            <person name="Laetsch R D."/>
            <person name="Stevens L."/>
            <person name="Kumar S."/>
            <person name="Blaxter L. M."/>
        </authorList>
    </citation>
    <scope>NUCLEOTIDE SEQUENCE [LARGE SCALE GENOMIC DNA]</scope>
</reference>
<keyword evidence="3" id="KW-0156">Chromatin regulator</keyword>
<name>A0A8S1EYA3_9PELO</name>
<comment type="similarity">
    <text evidence="2">Belongs to the EAF7 family.</text>
</comment>
<dbReference type="InterPro" id="IPR012423">
    <property type="entry name" value="Eaf7/MRGBP"/>
</dbReference>
<protein>
    <submittedName>
        <fullName evidence="8">Uncharacterized protein</fullName>
    </submittedName>
</protein>
<evidence type="ECO:0000256" key="6">
    <source>
        <dbReference type="ARBA" id="ARBA00023242"/>
    </source>
</evidence>
<feature type="compositionally biased region" description="Low complexity" evidence="7">
    <location>
        <begin position="176"/>
        <end position="186"/>
    </location>
</feature>